<evidence type="ECO:0000256" key="1">
    <source>
        <dbReference type="ARBA" id="ARBA00007637"/>
    </source>
</evidence>
<comment type="similarity">
    <text evidence="1">Belongs to the NAD(P)-dependent epimerase/dehydratase family.</text>
</comment>
<reference evidence="3 4" key="1">
    <citation type="submission" date="2015-07" db="EMBL/GenBank/DDBJ databases">
        <authorList>
            <person name="Ju K.-S."/>
            <person name="Doroghazi J.R."/>
            <person name="Metcalf W.W."/>
        </authorList>
    </citation>
    <scope>NUCLEOTIDE SEQUENCE [LARGE SCALE GENOMIC DNA]</scope>
    <source>
        <strain evidence="3 4">NRRL B-3589</strain>
    </source>
</reference>
<evidence type="ECO:0000259" key="2">
    <source>
        <dbReference type="Pfam" id="PF01370"/>
    </source>
</evidence>
<dbReference type="EMBL" id="LGUT01004177">
    <property type="protein sequence ID" value="KOG58325.1"/>
    <property type="molecule type" value="Genomic_DNA"/>
</dbReference>
<dbReference type="InterPro" id="IPR001509">
    <property type="entry name" value="Epimerase_deHydtase"/>
</dbReference>
<sequence length="319" mass="35017">MNWRDRTVLVTGADGFIGSHLVDELLLRGARVLAVVRRTSRSQVTRRFHNLSPQAVGKLRTLIQTDLADPSAIAELAAVQADTWFHLAADAYVPASLTQPSSVIRTNITSTVNVLEAARIAKPRHLLLTSSSEIYGSHDTAITEQYPLRPATPYAASKVACDRIAWSYHNSFGVPLTIVRPFNCYGPRHVYDVVPIFLVRALRGEPILVNGKGSQTRDLTYVQDTVNAFLSLAELAPVGDSYNIGTGVDHDILGLAELVLRITASKSEIRMGPPRAGEVDMLRADSTKLRRATGWAPQHSLAEGLAKNLSWLREHLEEL</sequence>
<accession>A0ABR5IT49</accession>
<proteinExistence type="inferred from homology"/>
<dbReference type="Proteomes" id="UP000037020">
    <property type="component" value="Unassembled WGS sequence"/>
</dbReference>
<dbReference type="InterPro" id="IPR036291">
    <property type="entry name" value="NAD(P)-bd_dom_sf"/>
</dbReference>
<comment type="caution">
    <text evidence="3">The sequence shown here is derived from an EMBL/GenBank/DDBJ whole genome shotgun (WGS) entry which is preliminary data.</text>
</comment>
<organism evidence="3 4">
    <name type="scientific">Streptomyces varsoviensis</name>
    <dbReference type="NCBI Taxonomy" id="67373"/>
    <lineage>
        <taxon>Bacteria</taxon>
        <taxon>Bacillati</taxon>
        <taxon>Actinomycetota</taxon>
        <taxon>Actinomycetes</taxon>
        <taxon>Kitasatosporales</taxon>
        <taxon>Streptomycetaceae</taxon>
        <taxon>Streptomyces</taxon>
    </lineage>
</organism>
<dbReference type="SUPFAM" id="SSF51735">
    <property type="entry name" value="NAD(P)-binding Rossmann-fold domains"/>
    <property type="match status" value="1"/>
</dbReference>
<name>A0ABR5IT49_9ACTN</name>
<keyword evidence="4" id="KW-1185">Reference proteome</keyword>
<feature type="domain" description="NAD-dependent epimerase/dehydratase" evidence="2">
    <location>
        <begin position="8"/>
        <end position="245"/>
    </location>
</feature>
<gene>
    <name evidence="3" type="ORF">ADK38_42890</name>
</gene>
<dbReference type="RefSeq" id="WP_030876546.1">
    <property type="nucleotide sequence ID" value="NZ_JBIRHZ010000001.1"/>
</dbReference>
<evidence type="ECO:0000313" key="3">
    <source>
        <dbReference type="EMBL" id="KOG58325.1"/>
    </source>
</evidence>
<protein>
    <recommendedName>
        <fullName evidence="2">NAD-dependent epimerase/dehydratase domain-containing protein</fullName>
    </recommendedName>
</protein>
<evidence type="ECO:0000313" key="4">
    <source>
        <dbReference type="Proteomes" id="UP000037020"/>
    </source>
</evidence>
<dbReference type="Pfam" id="PF01370">
    <property type="entry name" value="Epimerase"/>
    <property type="match status" value="1"/>
</dbReference>
<dbReference type="Gene3D" id="3.40.50.720">
    <property type="entry name" value="NAD(P)-binding Rossmann-like Domain"/>
    <property type="match status" value="1"/>
</dbReference>
<dbReference type="PANTHER" id="PTHR43000">
    <property type="entry name" value="DTDP-D-GLUCOSE 4,6-DEHYDRATASE-RELATED"/>
    <property type="match status" value="1"/>
</dbReference>